<dbReference type="InterPro" id="IPR013792">
    <property type="entry name" value="RNA3'P_cycl/enolpyr_Trfase_a/b"/>
</dbReference>
<dbReference type="UniPathway" id="UPA00219"/>
<dbReference type="CDD" id="cd01555">
    <property type="entry name" value="UdpNAET"/>
    <property type="match status" value="1"/>
</dbReference>
<comment type="caution">
    <text evidence="15">The sequence shown here is derived from an EMBL/GenBank/DDBJ whole genome shotgun (WGS) entry which is preliminary data.</text>
</comment>
<dbReference type="PANTHER" id="PTHR43783">
    <property type="entry name" value="UDP-N-ACETYLGLUCOSAMINE 1-CARBOXYVINYLTRANSFERASE"/>
    <property type="match status" value="1"/>
</dbReference>
<feature type="modified residue" description="2-(S-cysteinyl)pyruvic acid O-phosphothioketal" evidence="13">
    <location>
        <position position="120"/>
    </location>
</feature>
<evidence type="ECO:0000256" key="12">
    <source>
        <dbReference type="ARBA" id="ARBA00047527"/>
    </source>
</evidence>
<dbReference type="GO" id="GO:0009252">
    <property type="term" value="P:peptidoglycan biosynthetic process"/>
    <property type="evidence" value="ECO:0007669"/>
    <property type="project" value="UniProtKB-UniRule"/>
</dbReference>
<dbReference type="InterPro" id="IPR005750">
    <property type="entry name" value="UDP_GlcNAc_COvinyl_MurA"/>
</dbReference>
<keyword evidence="6 13" id="KW-0133">Cell shape</keyword>
<gene>
    <name evidence="13" type="primary">murA</name>
    <name evidence="15" type="ORF">GGQ61_004429</name>
</gene>
<dbReference type="SUPFAM" id="SSF55205">
    <property type="entry name" value="EPT/RTPC-like"/>
    <property type="match status" value="1"/>
</dbReference>
<protein>
    <recommendedName>
        <fullName evidence="13">UDP-N-acetylglucosamine 1-carboxyvinyltransferase</fullName>
        <ecNumber evidence="13">2.5.1.7</ecNumber>
    </recommendedName>
    <alternativeName>
        <fullName evidence="13">Enoylpyruvate transferase</fullName>
    </alternativeName>
    <alternativeName>
        <fullName evidence="13">UDP-N-acetylglucosamine enolpyruvyl transferase</fullName>
        <shortName evidence="13">EPT</shortName>
    </alternativeName>
</protein>
<dbReference type="FunFam" id="3.65.10.10:FF:000001">
    <property type="entry name" value="UDP-N-acetylglucosamine 1-carboxyvinyltransferase"/>
    <property type="match status" value="1"/>
</dbReference>
<evidence type="ECO:0000256" key="2">
    <source>
        <dbReference type="ARBA" id="ARBA00004752"/>
    </source>
</evidence>
<organism evidence="15 16">
    <name type="scientific">Phenylobacterium haematophilum</name>
    <dbReference type="NCBI Taxonomy" id="98513"/>
    <lineage>
        <taxon>Bacteria</taxon>
        <taxon>Pseudomonadati</taxon>
        <taxon>Pseudomonadota</taxon>
        <taxon>Alphaproteobacteria</taxon>
        <taxon>Caulobacterales</taxon>
        <taxon>Caulobacteraceae</taxon>
        <taxon>Phenylobacterium</taxon>
    </lineage>
</organism>
<dbReference type="GO" id="GO:0008760">
    <property type="term" value="F:UDP-N-acetylglucosamine 1-carboxyvinyltransferase activity"/>
    <property type="evidence" value="ECO:0007669"/>
    <property type="project" value="UniProtKB-UniRule"/>
</dbReference>
<accession>A0A840A6R5</accession>
<dbReference type="EMBL" id="JACIDK010000017">
    <property type="protein sequence ID" value="MBB3893679.1"/>
    <property type="molecule type" value="Genomic_DNA"/>
</dbReference>
<dbReference type="NCBIfam" id="NF006873">
    <property type="entry name" value="PRK09369.1"/>
    <property type="match status" value="1"/>
</dbReference>
<keyword evidence="7 13" id="KW-0573">Peptidoglycan synthesis</keyword>
<evidence type="ECO:0000256" key="6">
    <source>
        <dbReference type="ARBA" id="ARBA00022960"/>
    </source>
</evidence>
<feature type="binding site" evidence="13">
    <location>
        <position position="332"/>
    </location>
    <ligand>
        <name>UDP-N-acetyl-alpha-D-glucosamine</name>
        <dbReference type="ChEBI" id="CHEBI:57705"/>
    </ligand>
</feature>
<comment type="similarity">
    <text evidence="11 13">Belongs to the EPSP synthase family. MurA subfamily.</text>
</comment>
<keyword evidence="8 13" id="KW-0131">Cell cycle</keyword>
<dbReference type="GO" id="GO:0008360">
    <property type="term" value="P:regulation of cell shape"/>
    <property type="evidence" value="ECO:0007669"/>
    <property type="project" value="UniProtKB-KW"/>
</dbReference>
<evidence type="ECO:0000259" key="14">
    <source>
        <dbReference type="Pfam" id="PF00275"/>
    </source>
</evidence>
<evidence type="ECO:0000256" key="10">
    <source>
        <dbReference type="ARBA" id="ARBA00023317"/>
    </source>
</evidence>
<keyword evidence="9 13" id="KW-0961">Cell wall biogenesis/degradation</keyword>
<dbReference type="Gene3D" id="3.65.10.10">
    <property type="entry name" value="Enolpyruvate transferase domain"/>
    <property type="match status" value="2"/>
</dbReference>
<evidence type="ECO:0000256" key="11">
    <source>
        <dbReference type="ARBA" id="ARBA00038367"/>
    </source>
</evidence>
<evidence type="ECO:0000256" key="13">
    <source>
        <dbReference type="HAMAP-Rule" id="MF_00111"/>
    </source>
</evidence>
<proteinExistence type="inferred from homology"/>
<feature type="binding site" evidence="13">
    <location>
        <begin position="125"/>
        <end position="129"/>
    </location>
    <ligand>
        <name>UDP-N-acetyl-alpha-D-glucosamine</name>
        <dbReference type="ChEBI" id="CHEBI:57705"/>
    </ligand>
</feature>
<evidence type="ECO:0000256" key="3">
    <source>
        <dbReference type="ARBA" id="ARBA00022490"/>
    </source>
</evidence>
<name>A0A840A6R5_9CAUL</name>
<keyword evidence="10 13" id="KW-0670">Pyruvate</keyword>
<comment type="caution">
    <text evidence="13">Lacks conserved residue(s) required for the propagation of feature annotation.</text>
</comment>
<keyword evidence="4 13" id="KW-0132">Cell division</keyword>
<dbReference type="GO" id="GO:0005737">
    <property type="term" value="C:cytoplasm"/>
    <property type="evidence" value="ECO:0007669"/>
    <property type="project" value="UniProtKB-SubCell"/>
</dbReference>
<keyword evidence="5 13" id="KW-0808">Transferase</keyword>
<keyword evidence="16" id="KW-1185">Reference proteome</keyword>
<dbReference type="NCBIfam" id="TIGR01072">
    <property type="entry name" value="murA"/>
    <property type="match status" value="1"/>
</dbReference>
<feature type="active site" description="Proton donor" evidence="13">
    <location>
        <position position="120"/>
    </location>
</feature>
<feature type="domain" description="Enolpyruvate transferase" evidence="14">
    <location>
        <begin position="7"/>
        <end position="411"/>
    </location>
</feature>
<dbReference type="Pfam" id="PF00275">
    <property type="entry name" value="EPSP_synthase"/>
    <property type="match status" value="1"/>
</dbReference>
<comment type="function">
    <text evidence="13">Cell wall formation. Adds enolpyruvyl to UDP-N-acetylglucosamine.</text>
</comment>
<dbReference type="Proteomes" id="UP000530564">
    <property type="component" value="Unassembled WGS sequence"/>
</dbReference>
<keyword evidence="3 13" id="KW-0963">Cytoplasm</keyword>
<dbReference type="GO" id="GO:0051301">
    <property type="term" value="P:cell division"/>
    <property type="evidence" value="ECO:0007669"/>
    <property type="project" value="UniProtKB-KW"/>
</dbReference>
<evidence type="ECO:0000256" key="4">
    <source>
        <dbReference type="ARBA" id="ARBA00022618"/>
    </source>
</evidence>
<feature type="binding site" evidence="13">
    <location>
        <begin position="22"/>
        <end position="23"/>
    </location>
    <ligand>
        <name>phosphoenolpyruvate</name>
        <dbReference type="ChEBI" id="CHEBI:58702"/>
    </ligand>
</feature>
<evidence type="ECO:0000313" key="16">
    <source>
        <dbReference type="Proteomes" id="UP000530564"/>
    </source>
</evidence>
<comment type="catalytic activity">
    <reaction evidence="12 13">
        <text>phosphoenolpyruvate + UDP-N-acetyl-alpha-D-glucosamine = UDP-N-acetyl-3-O-(1-carboxyvinyl)-alpha-D-glucosamine + phosphate</text>
        <dbReference type="Rhea" id="RHEA:18681"/>
        <dbReference type="ChEBI" id="CHEBI:43474"/>
        <dbReference type="ChEBI" id="CHEBI:57705"/>
        <dbReference type="ChEBI" id="CHEBI:58702"/>
        <dbReference type="ChEBI" id="CHEBI:68483"/>
        <dbReference type="EC" id="2.5.1.7"/>
    </reaction>
</comment>
<dbReference type="EC" id="2.5.1.7" evidence="13"/>
<feature type="binding site" evidence="13">
    <location>
        <position position="310"/>
    </location>
    <ligand>
        <name>UDP-N-acetyl-alpha-D-glucosamine</name>
        <dbReference type="ChEBI" id="CHEBI:57705"/>
    </ligand>
</feature>
<evidence type="ECO:0000256" key="8">
    <source>
        <dbReference type="ARBA" id="ARBA00023306"/>
    </source>
</evidence>
<reference evidence="15 16" key="1">
    <citation type="submission" date="2020-08" db="EMBL/GenBank/DDBJ databases">
        <title>Genomic Encyclopedia of Type Strains, Phase IV (KMG-IV): sequencing the most valuable type-strain genomes for metagenomic binning, comparative biology and taxonomic classification.</title>
        <authorList>
            <person name="Goeker M."/>
        </authorList>
    </citation>
    <scope>NUCLEOTIDE SEQUENCE [LARGE SCALE GENOMIC DNA]</scope>
    <source>
        <strain evidence="15 16">DSM 21793</strain>
    </source>
</reference>
<evidence type="ECO:0000256" key="5">
    <source>
        <dbReference type="ARBA" id="ARBA00022679"/>
    </source>
</evidence>
<evidence type="ECO:0000256" key="1">
    <source>
        <dbReference type="ARBA" id="ARBA00004496"/>
    </source>
</evidence>
<evidence type="ECO:0000256" key="9">
    <source>
        <dbReference type="ARBA" id="ARBA00023316"/>
    </source>
</evidence>
<evidence type="ECO:0000313" key="15">
    <source>
        <dbReference type="EMBL" id="MBB3893679.1"/>
    </source>
</evidence>
<dbReference type="HAMAP" id="MF_00111">
    <property type="entry name" value="MurA"/>
    <property type="match status" value="1"/>
</dbReference>
<evidence type="ECO:0000256" key="7">
    <source>
        <dbReference type="ARBA" id="ARBA00022984"/>
    </source>
</evidence>
<comment type="pathway">
    <text evidence="2 13">Cell wall biogenesis; peptidoglycan biosynthesis.</text>
</comment>
<feature type="binding site" evidence="13">
    <location>
        <position position="96"/>
    </location>
    <ligand>
        <name>UDP-N-acetyl-alpha-D-glucosamine</name>
        <dbReference type="ChEBI" id="CHEBI:57705"/>
    </ligand>
</feature>
<dbReference type="InterPro" id="IPR050068">
    <property type="entry name" value="MurA_subfamily"/>
</dbReference>
<sequence length="429" mass="45494">MDRIAITGGARLMGEIPISGAKNSAIKLMAASLLTDEPLRLTNMPRLADTRLLARLLRRLGTEVVEQDGEDGPETVLHTREIVSALAPYDLVRQMRASFNVLGPLIARTGHAKVSLPGGCTIGARPVDLHLEALRALGASIDLHEGYVYAQAPRGLTGAEIVFPFVSVGATEHAMLAAVLAKGGTVLKNAACEPELIDLADCLNAMGAKVSGAGTSTIVIEGVERLHGATHSVIPDRIETGTYALAAAMAGGEVRLTRTRTDFIDALLVKMEEAGVEVERHADGMTIRRNGTRLKAVEVETDPYPGFATDLQAQFMALMTLADGESVIKETIFENRFMHAPELSRLGAEIAVQGGEARVSGVAALEGAPVMATDLRASVSLVIAALAAHGETMVSRVYHLDRGFERLEEKLSACGANVRRIVGDGEPED</sequence>
<comment type="subcellular location">
    <subcellularLocation>
        <location evidence="1 13">Cytoplasm</location>
    </subcellularLocation>
</comment>
<dbReference type="AlphaFoldDB" id="A0A840A6R5"/>
<dbReference type="GO" id="GO:0019277">
    <property type="term" value="P:UDP-N-acetylgalactosamine biosynthetic process"/>
    <property type="evidence" value="ECO:0007669"/>
    <property type="project" value="InterPro"/>
</dbReference>
<dbReference type="InterPro" id="IPR001986">
    <property type="entry name" value="Enolpyruvate_Tfrase_dom"/>
</dbReference>
<dbReference type="GO" id="GO:0071555">
    <property type="term" value="P:cell wall organization"/>
    <property type="evidence" value="ECO:0007669"/>
    <property type="project" value="UniProtKB-KW"/>
</dbReference>
<dbReference type="InterPro" id="IPR036968">
    <property type="entry name" value="Enolpyruvate_Tfrase_sf"/>
</dbReference>
<dbReference type="PANTHER" id="PTHR43783:SF1">
    <property type="entry name" value="UDP-N-ACETYLGLUCOSAMINE 1-CARBOXYVINYLTRANSFERASE"/>
    <property type="match status" value="1"/>
</dbReference>
<dbReference type="RefSeq" id="WP_183777170.1">
    <property type="nucleotide sequence ID" value="NZ_JACIDK010000017.1"/>
</dbReference>